<protein>
    <recommendedName>
        <fullName evidence="3">Nuclease SbcCD subunit C</fullName>
    </recommendedName>
</protein>
<dbReference type="Gene3D" id="3.40.50.300">
    <property type="entry name" value="P-loop containing nucleotide triphosphate hydrolases"/>
    <property type="match status" value="2"/>
</dbReference>
<dbReference type="PANTHER" id="PTHR32114:SF2">
    <property type="entry name" value="ABC TRANSPORTER ABCH.3"/>
    <property type="match status" value="1"/>
</dbReference>
<feature type="coiled-coil region" evidence="4">
    <location>
        <begin position="179"/>
        <end position="290"/>
    </location>
</feature>
<dbReference type="GO" id="GO:0006302">
    <property type="term" value="P:double-strand break repair"/>
    <property type="evidence" value="ECO:0007669"/>
    <property type="project" value="InterPro"/>
</dbReference>
<dbReference type="RefSeq" id="WP_212369032.1">
    <property type="nucleotide sequence ID" value="NZ_JAGSIE010000014.1"/>
</dbReference>
<evidence type="ECO:0000256" key="2">
    <source>
        <dbReference type="ARBA" id="ARBA00011322"/>
    </source>
</evidence>
<dbReference type="SUPFAM" id="SSF52540">
    <property type="entry name" value="P-loop containing nucleoside triphosphate hydrolases"/>
    <property type="match status" value="2"/>
</dbReference>
<evidence type="ECO:0000313" key="6">
    <source>
        <dbReference type="EMBL" id="MBR7553624.1"/>
    </source>
</evidence>
<dbReference type="Pfam" id="PF13476">
    <property type="entry name" value="AAA_23"/>
    <property type="match status" value="1"/>
</dbReference>
<evidence type="ECO:0000256" key="4">
    <source>
        <dbReference type="SAM" id="Coils"/>
    </source>
</evidence>
<evidence type="ECO:0000256" key="1">
    <source>
        <dbReference type="ARBA" id="ARBA00006930"/>
    </source>
</evidence>
<keyword evidence="7" id="KW-1185">Reference proteome</keyword>
<sequence length="663" mass="77445">MLLKKIVLNNFRQYYGYQELEFSQLQNKNVTVVHGENGSGKTALLHSFGWCLYGDLNLPNPENICNEHALSNLQKDQSIESYVELHFEAFSKKYSLKRFIVVERTNDDRILYGEPQVSMQFIGHEGQSERIENYTEEINRILPKDLRTYFFFDGERIDNLTKSGNNEDIEKAIKSMMGLEILERSIRHTDQARKRFREELKELGDAKTQEVYSELEKLEQERDTYIEKRQIKQDNIKVLDKQIEEREIRLTQLEGAKKLQELRESKREELYQAESRLKEIEKELVNTMSKQGYLAFTSPIMEKADEILDSNGPEEQFVKGITKDFIDKLIQDGKCICGEEIKEDSIHLNHLQELAQATTSNQLINTVNYFKQNGRTVEERKENLFKNLDRLKKAQSSESTNIRLLNEKIQEISTQLSEHTTEDIAALEERRKELSNQKDKINQDIGSINGNIERLDEEIVELENEQKKMELKETKSNLAQKRMQTCRNLIDVMENILEIRETIVKEQLQDRISKVYSQFLRKNYSINLSEDYMLNVFNEKGNPVAMSQGERQITSLSFIGAIVDIARETFNKETQNAFDEGGIYPLVMDSPFGALDSDHRERVAKGIYKLADQVIVIVSTSQWEGEVEEQMKSLVGKEYKLEYNDPRYNKDKPYEYTNVKEVN</sequence>
<comment type="similarity">
    <text evidence="1">Belongs to the SMC family. SbcC subfamily.</text>
</comment>
<name>A0A941CTX9_9BACI</name>
<dbReference type="AlphaFoldDB" id="A0A941CTX9"/>
<evidence type="ECO:0000256" key="3">
    <source>
        <dbReference type="ARBA" id="ARBA00013368"/>
    </source>
</evidence>
<gene>
    <name evidence="6" type="ORF">KC820_05575</name>
</gene>
<evidence type="ECO:0000313" key="7">
    <source>
        <dbReference type="Proteomes" id="UP000675431"/>
    </source>
</evidence>
<reference evidence="6 7" key="1">
    <citation type="submission" date="2021-04" db="EMBL/GenBank/DDBJ databases">
        <title>Allobacillus sp. nov. SKP8-2 isolated from shrimp paste.</title>
        <authorList>
            <person name="Tanasupawat S."/>
            <person name="Yiamsombat S."/>
            <person name="Kanchanasin P."/>
            <person name="Kuncharoen N."/>
        </authorList>
    </citation>
    <scope>NUCLEOTIDE SEQUENCE [LARGE SCALE GENOMIC DNA]</scope>
    <source>
        <strain evidence="6 7">SKP8-2</strain>
    </source>
</reference>
<comment type="caution">
    <text evidence="6">The sequence shown here is derived from an EMBL/GenBank/DDBJ whole genome shotgun (WGS) entry which is preliminary data.</text>
</comment>
<proteinExistence type="inferred from homology"/>
<feature type="coiled-coil region" evidence="4">
    <location>
        <begin position="374"/>
        <end position="484"/>
    </location>
</feature>
<dbReference type="PANTHER" id="PTHR32114">
    <property type="entry name" value="ABC TRANSPORTER ABCH.3"/>
    <property type="match status" value="1"/>
</dbReference>
<feature type="domain" description="Rad50/SbcC-type AAA" evidence="5">
    <location>
        <begin position="5"/>
        <end position="283"/>
    </location>
</feature>
<accession>A0A941CTX9</accession>
<dbReference type="InterPro" id="IPR038729">
    <property type="entry name" value="Rad50/SbcC_AAA"/>
</dbReference>
<dbReference type="EMBL" id="JAGSIE010000014">
    <property type="protein sequence ID" value="MBR7553624.1"/>
    <property type="molecule type" value="Genomic_DNA"/>
</dbReference>
<evidence type="ECO:0000259" key="5">
    <source>
        <dbReference type="Pfam" id="PF13476"/>
    </source>
</evidence>
<dbReference type="GO" id="GO:0016887">
    <property type="term" value="F:ATP hydrolysis activity"/>
    <property type="evidence" value="ECO:0007669"/>
    <property type="project" value="InterPro"/>
</dbReference>
<dbReference type="InterPro" id="IPR027417">
    <property type="entry name" value="P-loop_NTPase"/>
</dbReference>
<organism evidence="6 7">
    <name type="scientific">Allobacillus saliphilus</name>
    <dbReference type="NCBI Taxonomy" id="2912308"/>
    <lineage>
        <taxon>Bacteria</taxon>
        <taxon>Bacillati</taxon>
        <taxon>Bacillota</taxon>
        <taxon>Bacilli</taxon>
        <taxon>Bacillales</taxon>
        <taxon>Bacillaceae</taxon>
        <taxon>Allobacillus</taxon>
    </lineage>
</organism>
<comment type="subunit">
    <text evidence="2">Heterodimer of SbcC and SbcD.</text>
</comment>
<keyword evidence="4" id="KW-0175">Coiled coil</keyword>
<dbReference type="Proteomes" id="UP000675431">
    <property type="component" value="Unassembled WGS sequence"/>
</dbReference>